<feature type="compositionally biased region" description="Low complexity" evidence="1">
    <location>
        <begin position="362"/>
        <end position="372"/>
    </location>
</feature>
<keyword evidence="2" id="KW-0812">Transmembrane</keyword>
<evidence type="ECO:0000313" key="4">
    <source>
        <dbReference type="WBParaSite" id="Pan_g15070.t1"/>
    </source>
</evidence>
<dbReference type="Proteomes" id="UP000492821">
    <property type="component" value="Unassembled WGS sequence"/>
</dbReference>
<sequence length="469" mass="52478">MPSADLIGPESILVLVDVLIQSFSLLFGSQLIEKNAIQLEVNGVRYFEMDAQSYIQPFQYKHSELILHRSRKTTHYPTFATIVEFRNSPVLLYSHSDNRLHVQGLSQYQDSEVVTFEDVEVTDCYGNRTGEIYCFTTTSTIDVYTIHYDLNMLERKRTVSTILPDLKGFTYNECAHVFSNGKMYFTLDEPIPRPLLNSEIVLMDFCFSSSDSTNSTSHFRLPSLPQTSKLIKTLSQFRPKWVTVSFRTYNCPQNATTVTARYPFQFWNSIGLILFSVIVAMLALWGVFTIIKQKETRYAYEQERKMLRNAAQSCPTIPINNSAEKDVFSTDSKSKSVQVNVIQASHDSTDGQTNTKDKKTKTTTSFDGKTNTASPDSPVVKPFGAPVPPKRKVIEIRADSQDQTKTVGSAEKIKVGPTGGIVNVIGSGEGTGVVAPKVTVGAKNATKDTEKSLETNKTQESKSNRKQLN</sequence>
<feature type="compositionally biased region" description="Basic and acidic residues" evidence="1">
    <location>
        <begin position="445"/>
        <end position="463"/>
    </location>
</feature>
<proteinExistence type="predicted"/>
<reference evidence="4" key="2">
    <citation type="submission" date="2020-10" db="UniProtKB">
        <authorList>
            <consortium name="WormBaseParasite"/>
        </authorList>
    </citation>
    <scope>IDENTIFICATION</scope>
</reference>
<dbReference type="WBParaSite" id="Pan_g15070.t1">
    <property type="protein sequence ID" value="Pan_g15070.t1"/>
    <property type="gene ID" value="Pan_g15070"/>
</dbReference>
<keyword evidence="2" id="KW-1133">Transmembrane helix</keyword>
<feature type="region of interest" description="Disordered" evidence="1">
    <location>
        <begin position="440"/>
        <end position="469"/>
    </location>
</feature>
<keyword evidence="2" id="KW-0472">Membrane</keyword>
<dbReference type="AlphaFoldDB" id="A0A7E4V0L7"/>
<feature type="transmembrane region" description="Helical" evidence="2">
    <location>
        <begin position="266"/>
        <end position="288"/>
    </location>
</feature>
<protein>
    <submittedName>
        <fullName evidence="4">Uncharacterized protein</fullName>
    </submittedName>
</protein>
<feature type="region of interest" description="Disordered" evidence="1">
    <location>
        <begin position="343"/>
        <end position="387"/>
    </location>
</feature>
<reference evidence="3" key="1">
    <citation type="journal article" date="2013" name="Genetics">
        <title>The draft genome and transcriptome of Panagrellus redivivus are shaped by the harsh demands of a free-living lifestyle.</title>
        <authorList>
            <person name="Srinivasan J."/>
            <person name="Dillman A.R."/>
            <person name="Macchietto M.G."/>
            <person name="Heikkinen L."/>
            <person name="Lakso M."/>
            <person name="Fracchia K.M."/>
            <person name="Antoshechkin I."/>
            <person name="Mortazavi A."/>
            <person name="Wong G."/>
            <person name="Sternberg P.W."/>
        </authorList>
    </citation>
    <scope>NUCLEOTIDE SEQUENCE [LARGE SCALE GENOMIC DNA]</scope>
    <source>
        <strain evidence="3">MT8872</strain>
    </source>
</reference>
<keyword evidence="3" id="KW-1185">Reference proteome</keyword>
<evidence type="ECO:0000256" key="1">
    <source>
        <dbReference type="SAM" id="MobiDB-lite"/>
    </source>
</evidence>
<name>A0A7E4V0L7_PANRE</name>
<accession>A0A7E4V0L7</accession>
<evidence type="ECO:0000256" key="2">
    <source>
        <dbReference type="SAM" id="Phobius"/>
    </source>
</evidence>
<organism evidence="3 4">
    <name type="scientific">Panagrellus redivivus</name>
    <name type="common">Microworm</name>
    <dbReference type="NCBI Taxonomy" id="6233"/>
    <lineage>
        <taxon>Eukaryota</taxon>
        <taxon>Metazoa</taxon>
        <taxon>Ecdysozoa</taxon>
        <taxon>Nematoda</taxon>
        <taxon>Chromadorea</taxon>
        <taxon>Rhabditida</taxon>
        <taxon>Tylenchina</taxon>
        <taxon>Panagrolaimomorpha</taxon>
        <taxon>Panagrolaimoidea</taxon>
        <taxon>Panagrolaimidae</taxon>
        <taxon>Panagrellus</taxon>
    </lineage>
</organism>
<evidence type="ECO:0000313" key="3">
    <source>
        <dbReference type="Proteomes" id="UP000492821"/>
    </source>
</evidence>